<dbReference type="Pfam" id="PF05437">
    <property type="entry name" value="AzlD"/>
    <property type="match status" value="1"/>
</dbReference>
<name>A0ABD5ZC98_9EURY</name>
<keyword evidence="1" id="KW-0812">Transmembrane</keyword>
<feature type="transmembrane region" description="Helical" evidence="1">
    <location>
        <begin position="78"/>
        <end position="108"/>
    </location>
</feature>
<keyword evidence="3" id="KW-1185">Reference proteome</keyword>
<feature type="transmembrane region" description="Helical" evidence="1">
    <location>
        <begin position="12"/>
        <end position="33"/>
    </location>
</feature>
<gene>
    <name evidence="2" type="ORF">ACFQJC_03765</name>
</gene>
<dbReference type="EMBL" id="JBHTAA010000001">
    <property type="protein sequence ID" value="MFC7202617.1"/>
    <property type="molecule type" value="Genomic_DNA"/>
</dbReference>
<keyword evidence="1" id="KW-0472">Membrane</keyword>
<evidence type="ECO:0000313" key="3">
    <source>
        <dbReference type="Proteomes" id="UP001596481"/>
    </source>
</evidence>
<evidence type="ECO:0000256" key="1">
    <source>
        <dbReference type="SAM" id="Phobius"/>
    </source>
</evidence>
<reference evidence="2 3" key="1">
    <citation type="journal article" date="2019" name="Int. J. Syst. Evol. Microbiol.">
        <title>The Global Catalogue of Microorganisms (GCM) 10K type strain sequencing project: providing services to taxonomists for standard genome sequencing and annotation.</title>
        <authorList>
            <consortium name="The Broad Institute Genomics Platform"/>
            <consortium name="The Broad Institute Genome Sequencing Center for Infectious Disease"/>
            <person name="Wu L."/>
            <person name="Ma J."/>
        </authorList>
    </citation>
    <scope>NUCLEOTIDE SEQUENCE [LARGE SCALE GENOMIC DNA]</scope>
    <source>
        <strain evidence="2 3">DSM 29988</strain>
    </source>
</reference>
<organism evidence="2 3">
    <name type="scientific">Haloferax namakaokahaiae</name>
    <dbReference type="NCBI Taxonomy" id="1748331"/>
    <lineage>
        <taxon>Archaea</taxon>
        <taxon>Methanobacteriati</taxon>
        <taxon>Methanobacteriota</taxon>
        <taxon>Stenosarchaea group</taxon>
        <taxon>Halobacteria</taxon>
        <taxon>Halobacteriales</taxon>
        <taxon>Haloferacaceae</taxon>
        <taxon>Haloferax</taxon>
    </lineage>
</organism>
<evidence type="ECO:0000313" key="2">
    <source>
        <dbReference type="EMBL" id="MFC7202617.1"/>
    </source>
</evidence>
<sequence length="112" mass="11886">MPTDYNGTTIWGVILVAGALTFAIRGSFIYLFGRIDEVPPLAERALKYVPPAVFAALVAPELVAPTGTIDLALGNEQLVAGIVAAIVAWYTENVLATIGVGMAVLWLLRFVV</sequence>
<feature type="transmembrane region" description="Helical" evidence="1">
    <location>
        <begin position="45"/>
        <end position="66"/>
    </location>
</feature>
<keyword evidence="1" id="KW-1133">Transmembrane helix</keyword>
<dbReference type="InterPro" id="IPR008407">
    <property type="entry name" value="Brnchd-chn_aa_trnsp_AzlD"/>
</dbReference>
<comment type="caution">
    <text evidence="2">The sequence shown here is derived from an EMBL/GenBank/DDBJ whole genome shotgun (WGS) entry which is preliminary data.</text>
</comment>
<proteinExistence type="predicted"/>
<dbReference type="AlphaFoldDB" id="A0ABD5ZC98"/>
<accession>A0ABD5ZC98</accession>
<protein>
    <submittedName>
        <fullName evidence="2">AzlD domain-containing protein</fullName>
    </submittedName>
</protein>
<dbReference type="RefSeq" id="WP_390221914.1">
    <property type="nucleotide sequence ID" value="NZ_JBHTAA010000001.1"/>
</dbReference>
<dbReference type="Proteomes" id="UP001596481">
    <property type="component" value="Unassembled WGS sequence"/>
</dbReference>